<dbReference type="SMART" id="SM00530">
    <property type="entry name" value="HTH_XRE"/>
    <property type="match status" value="1"/>
</dbReference>
<dbReference type="InterPro" id="IPR010982">
    <property type="entry name" value="Lambda_DNA-bd_dom_sf"/>
</dbReference>
<reference evidence="3" key="1">
    <citation type="journal article" date="2019" name="Int. J. Syst. Evol. Microbiol.">
        <title>The Global Catalogue of Microorganisms (GCM) 10K type strain sequencing project: providing services to taxonomists for standard genome sequencing and annotation.</title>
        <authorList>
            <consortium name="The Broad Institute Genomics Platform"/>
            <consortium name="The Broad Institute Genome Sequencing Center for Infectious Disease"/>
            <person name="Wu L."/>
            <person name="Ma J."/>
        </authorList>
    </citation>
    <scope>NUCLEOTIDE SEQUENCE [LARGE SCALE GENOMIC DNA]</scope>
    <source>
        <strain evidence="3">CGMCC 4.7106</strain>
    </source>
</reference>
<dbReference type="Proteomes" id="UP001597375">
    <property type="component" value="Unassembled WGS sequence"/>
</dbReference>
<protein>
    <submittedName>
        <fullName evidence="2">Helix-turn-helix domain-containing protein</fullName>
    </submittedName>
</protein>
<dbReference type="EMBL" id="JBHUIT010000021">
    <property type="protein sequence ID" value="MFD2257183.1"/>
    <property type="molecule type" value="Genomic_DNA"/>
</dbReference>
<dbReference type="Gene3D" id="1.10.260.40">
    <property type="entry name" value="lambda repressor-like DNA-binding domains"/>
    <property type="match status" value="1"/>
</dbReference>
<evidence type="ECO:0000313" key="3">
    <source>
        <dbReference type="Proteomes" id="UP001597375"/>
    </source>
</evidence>
<evidence type="ECO:0000259" key="1">
    <source>
        <dbReference type="PROSITE" id="PS50943"/>
    </source>
</evidence>
<dbReference type="RefSeq" id="WP_386820480.1">
    <property type="nucleotide sequence ID" value="NZ_JBHUIT010000021.1"/>
</dbReference>
<dbReference type="PROSITE" id="PS50943">
    <property type="entry name" value="HTH_CROC1"/>
    <property type="match status" value="1"/>
</dbReference>
<proteinExistence type="predicted"/>
<keyword evidence="3" id="KW-1185">Reference proteome</keyword>
<gene>
    <name evidence="2" type="ORF">ACFSSA_10890</name>
</gene>
<dbReference type="InterPro" id="IPR001387">
    <property type="entry name" value="Cro/C1-type_HTH"/>
</dbReference>
<dbReference type="SUPFAM" id="SSF47413">
    <property type="entry name" value="lambda repressor-like DNA-binding domains"/>
    <property type="match status" value="1"/>
</dbReference>
<organism evidence="2 3">
    <name type="scientific">Luteolibacter algae</name>
    <dbReference type="NCBI Taxonomy" id="454151"/>
    <lineage>
        <taxon>Bacteria</taxon>
        <taxon>Pseudomonadati</taxon>
        <taxon>Verrucomicrobiota</taxon>
        <taxon>Verrucomicrobiia</taxon>
        <taxon>Verrucomicrobiales</taxon>
        <taxon>Verrucomicrobiaceae</taxon>
        <taxon>Luteolibacter</taxon>
    </lineage>
</organism>
<name>A0ABW5D7Z4_9BACT</name>
<dbReference type="CDD" id="cd00093">
    <property type="entry name" value="HTH_XRE"/>
    <property type="match status" value="1"/>
</dbReference>
<dbReference type="Pfam" id="PF01381">
    <property type="entry name" value="HTH_3"/>
    <property type="match status" value="1"/>
</dbReference>
<evidence type="ECO:0000313" key="2">
    <source>
        <dbReference type="EMBL" id="MFD2257183.1"/>
    </source>
</evidence>
<sequence length="74" mass="8188">MLGSLREIRLARKISLRRLAGKIGVHPTNLSRAEKSQIIPSVIVAMRWANALDIDLGELYRAALNSVDGHNNIL</sequence>
<accession>A0ABW5D7Z4</accession>
<feature type="domain" description="HTH cro/C1-type" evidence="1">
    <location>
        <begin position="5"/>
        <end position="59"/>
    </location>
</feature>
<comment type="caution">
    <text evidence="2">The sequence shown here is derived from an EMBL/GenBank/DDBJ whole genome shotgun (WGS) entry which is preliminary data.</text>
</comment>